<comment type="caution">
    <text evidence="1">The sequence shown here is derived from an EMBL/GenBank/DDBJ whole genome shotgun (WGS) entry which is preliminary data.</text>
</comment>
<evidence type="ECO:0000313" key="2">
    <source>
        <dbReference type="Proteomes" id="UP001519667"/>
    </source>
</evidence>
<sequence length="61" mass="6941">MSKVRRVVGEEIARRLNGFTLAAVPEQPNLFNYVMRTLETLWMGVSASYSLNDLVTQPVRD</sequence>
<reference evidence="1 2" key="1">
    <citation type="submission" date="2021-04" db="EMBL/GenBank/DDBJ databases">
        <title>Pseudomonas boanensis sp. nov., a bacterium isolated from river water used for household purposes in Boane District, Mozambique.</title>
        <authorList>
            <person name="Nicklasson M."/>
            <person name="Martin-Rodriguez A.J."/>
            <person name="Thorell K."/>
            <person name="Neves L."/>
            <person name="Mussagy A."/>
            <person name="Rydberg H.A."/>
            <person name="Hernroth B."/>
            <person name="Svensson-Stadler L."/>
            <person name="Sjoling A."/>
        </authorList>
    </citation>
    <scope>NUCLEOTIDE SEQUENCE [LARGE SCALE GENOMIC DNA]</scope>
    <source>
        <strain evidence="1 2">DB1</strain>
    </source>
</reference>
<evidence type="ECO:0000313" key="1">
    <source>
        <dbReference type="EMBL" id="MBT8766641.1"/>
    </source>
</evidence>
<protein>
    <submittedName>
        <fullName evidence="1">Uncharacterized protein</fullName>
    </submittedName>
</protein>
<accession>A0ABS5XHL2</accession>
<gene>
    <name evidence="1" type="ORF">J7302_10965</name>
</gene>
<dbReference type="RefSeq" id="WP_215373792.1">
    <property type="nucleotide sequence ID" value="NZ_JAGTIS010000004.1"/>
</dbReference>
<organism evidence="1 2">
    <name type="scientific">Metapseudomonas boanensis</name>
    <dbReference type="NCBI Taxonomy" id="2822138"/>
    <lineage>
        <taxon>Bacteria</taxon>
        <taxon>Pseudomonadati</taxon>
        <taxon>Pseudomonadota</taxon>
        <taxon>Gammaproteobacteria</taxon>
        <taxon>Pseudomonadales</taxon>
        <taxon>Pseudomonadaceae</taxon>
        <taxon>Metapseudomonas</taxon>
    </lineage>
</organism>
<dbReference type="EMBL" id="JAGTIS010000004">
    <property type="protein sequence ID" value="MBT8766641.1"/>
    <property type="molecule type" value="Genomic_DNA"/>
</dbReference>
<proteinExistence type="predicted"/>
<dbReference type="Proteomes" id="UP001519667">
    <property type="component" value="Unassembled WGS sequence"/>
</dbReference>
<name>A0ABS5XHL2_9GAMM</name>
<keyword evidence="2" id="KW-1185">Reference proteome</keyword>